<evidence type="ECO:0000313" key="5">
    <source>
        <dbReference type="Proteomes" id="UP000199659"/>
    </source>
</evidence>
<evidence type="ECO:0000313" key="4">
    <source>
        <dbReference type="EMBL" id="SFR76396.1"/>
    </source>
</evidence>
<name>A0A1I6JBT3_9FIRM</name>
<dbReference type="PANTHER" id="PTHR44858">
    <property type="entry name" value="TETRATRICOPEPTIDE REPEAT PROTEIN 6"/>
    <property type="match status" value="1"/>
</dbReference>
<accession>A0A1I6JBT3</accession>
<dbReference type="SUPFAM" id="SSF48452">
    <property type="entry name" value="TPR-like"/>
    <property type="match status" value="2"/>
</dbReference>
<keyword evidence="5" id="KW-1185">Reference proteome</keyword>
<keyword evidence="2 3" id="KW-0802">TPR repeat</keyword>
<protein>
    <submittedName>
        <fullName evidence="4">Tetratricopeptide repeat-containing protein</fullName>
    </submittedName>
</protein>
<dbReference type="PANTHER" id="PTHR44858:SF1">
    <property type="entry name" value="UDP-N-ACETYLGLUCOSAMINE--PEPTIDE N-ACETYLGLUCOSAMINYLTRANSFERASE SPINDLY-RELATED"/>
    <property type="match status" value="1"/>
</dbReference>
<feature type="repeat" description="TPR" evidence="3">
    <location>
        <begin position="68"/>
        <end position="101"/>
    </location>
</feature>
<dbReference type="Pfam" id="PF14559">
    <property type="entry name" value="TPR_19"/>
    <property type="match status" value="1"/>
</dbReference>
<proteinExistence type="predicted"/>
<dbReference type="Proteomes" id="UP000199659">
    <property type="component" value="Unassembled WGS sequence"/>
</dbReference>
<dbReference type="InterPro" id="IPR011990">
    <property type="entry name" value="TPR-like_helical_dom_sf"/>
</dbReference>
<gene>
    <name evidence="4" type="ORF">SAMN05661086_01537</name>
</gene>
<organism evidence="4 5">
    <name type="scientific">Anaeromicropila populeti</name>
    <dbReference type="NCBI Taxonomy" id="37658"/>
    <lineage>
        <taxon>Bacteria</taxon>
        <taxon>Bacillati</taxon>
        <taxon>Bacillota</taxon>
        <taxon>Clostridia</taxon>
        <taxon>Lachnospirales</taxon>
        <taxon>Lachnospiraceae</taxon>
        <taxon>Anaeromicropila</taxon>
    </lineage>
</organism>
<dbReference type="PROSITE" id="PS51257">
    <property type="entry name" value="PROKAR_LIPOPROTEIN"/>
    <property type="match status" value="1"/>
</dbReference>
<feature type="repeat" description="TPR" evidence="3">
    <location>
        <begin position="34"/>
        <end position="67"/>
    </location>
</feature>
<reference evidence="4 5" key="1">
    <citation type="submission" date="2016-10" db="EMBL/GenBank/DDBJ databases">
        <authorList>
            <person name="de Groot N.N."/>
        </authorList>
    </citation>
    <scope>NUCLEOTIDE SEQUENCE [LARGE SCALE GENOMIC DNA]</scope>
    <source>
        <strain evidence="4 5">743A</strain>
    </source>
</reference>
<dbReference type="InterPro" id="IPR050498">
    <property type="entry name" value="Ycf3"/>
</dbReference>
<dbReference type="STRING" id="37658.SAMN05661086_01537"/>
<keyword evidence="1" id="KW-0677">Repeat</keyword>
<dbReference type="InterPro" id="IPR019734">
    <property type="entry name" value="TPR_rpt"/>
</dbReference>
<evidence type="ECO:0000256" key="2">
    <source>
        <dbReference type="ARBA" id="ARBA00022803"/>
    </source>
</evidence>
<dbReference type="RefSeq" id="WP_092560104.1">
    <property type="nucleotide sequence ID" value="NZ_FOYZ01000005.1"/>
</dbReference>
<dbReference type="OrthoDB" id="305319at2"/>
<dbReference type="EMBL" id="FOYZ01000005">
    <property type="protein sequence ID" value="SFR76396.1"/>
    <property type="molecule type" value="Genomic_DNA"/>
</dbReference>
<dbReference type="Gene3D" id="1.25.40.10">
    <property type="entry name" value="Tetratricopeptide repeat domain"/>
    <property type="match status" value="4"/>
</dbReference>
<sequence>MSQVFRIGKKIMAPFFLVCFSLLFLTSCSTGKGAGSLYKQAVKSMEKGDYENAAVNFEEAILKNPEKAEFYIGYGMCLIQLEQYDKARIQFDKAILEKENKIVLENNKQAYRGQGLCDFYDNQYANAVKWFDKALSIQELESMNLDILNYKADALMYQGNYKEAVETLTKYIDKKKSDFRVYLKRANAYFKAQSYEESIGDYEKVLDLEGTNCEAYVGEYFVYLKMNQIEKADSVLDKALAMKTKTDEDFYNLAVIQYYKEDYDTAIQGFEASKNKGFTEADYYIGKIYENKKEYDKAAEHFVSYLENTELIESAAVYSALAEVYLKTEQYDLGLKAVQAGIELNDGSFIQQLLYNQITLYELLADYELAFEKANDYLELYPEDEKMQRELKFILTRRNNVQEESGDSNE</sequence>
<evidence type="ECO:0000256" key="3">
    <source>
        <dbReference type="PROSITE-ProRule" id="PRU00339"/>
    </source>
</evidence>
<dbReference type="AlphaFoldDB" id="A0A1I6JBT3"/>
<feature type="repeat" description="TPR" evidence="3">
    <location>
        <begin position="179"/>
        <end position="212"/>
    </location>
</feature>
<dbReference type="Pfam" id="PF12895">
    <property type="entry name" value="ANAPC3"/>
    <property type="match status" value="1"/>
</dbReference>
<dbReference type="SMART" id="SM00028">
    <property type="entry name" value="TPR"/>
    <property type="match status" value="8"/>
</dbReference>
<dbReference type="PROSITE" id="PS50005">
    <property type="entry name" value="TPR"/>
    <property type="match status" value="3"/>
</dbReference>
<evidence type="ECO:0000256" key="1">
    <source>
        <dbReference type="ARBA" id="ARBA00022737"/>
    </source>
</evidence>